<accession>A0ABU8T4K7</accession>
<evidence type="ECO:0000256" key="1">
    <source>
        <dbReference type="SAM" id="MobiDB-lite"/>
    </source>
</evidence>
<keyword evidence="3" id="KW-1185">Reference proteome</keyword>
<gene>
    <name evidence="2" type="ORF">WJX68_08025</name>
</gene>
<dbReference type="RefSeq" id="WP_340287574.1">
    <property type="nucleotide sequence ID" value="NZ_JBBJUP010000005.1"/>
</dbReference>
<sequence>MTTPRTPRDRTDAPVPAPRRPERGERWTDRLGWEEGPAPSEHLSRG</sequence>
<dbReference type="EMBL" id="JBBJUP010000005">
    <property type="protein sequence ID" value="MEJ8278875.1"/>
    <property type="molecule type" value="Genomic_DNA"/>
</dbReference>
<comment type="caution">
    <text evidence="2">The sequence shown here is derived from an EMBL/GenBank/DDBJ whole genome shotgun (WGS) entry which is preliminary data.</text>
</comment>
<feature type="region of interest" description="Disordered" evidence="1">
    <location>
        <begin position="1"/>
        <end position="46"/>
    </location>
</feature>
<dbReference type="Proteomes" id="UP001364211">
    <property type="component" value="Unassembled WGS sequence"/>
</dbReference>
<evidence type="ECO:0000313" key="3">
    <source>
        <dbReference type="Proteomes" id="UP001364211"/>
    </source>
</evidence>
<name>A0ABU8T4K7_9PSEU</name>
<evidence type="ECO:0000313" key="2">
    <source>
        <dbReference type="EMBL" id="MEJ8278875.1"/>
    </source>
</evidence>
<protein>
    <submittedName>
        <fullName evidence="2">Uncharacterized protein</fullName>
    </submittedName>
</protein>
<reference evidence="2 3" key="1">
    <citation type="submission" date="2024-03" db="EMBL/GenBank/DDBJ databases">
        <title>Draft genome sequence of Pseudonocardia sp. DW16-2.</title>
        <authorList>
            <person name="Duangmal K."/>
        </authorList>
    </citation>
    <scope>NUCLEOTIDE SEQUENCE [LARGE SCALE GENOMIC DNA]</scope>
    <source>
        <strain evidence="2 3">DW16-2</strain>
    </source>
</reference>
<feature type="compositionally biased region" description="Basic and acidic residues" evidence="1">
    <location>
        <begin position="1"/>
        <end position="12"/>
    </location>
</feature>
<proteinExistence type="predicted"/>
<feature type="compositionally biased region" description="Basic and acidic residues" evidence="1">
    <location>
        <begin position="19"/>
        <end position="33"/>
    </location>
</feature>
<organism evidence="2 3">
    <name type="scientific">Pseudonocardia spirodelae</name>
    <dbReference type="NCBI Taxonomy" id="3133431"/>
    <lineage>
        <taxon>Bacteria</taxon>
        <taxon>Bacillati</taxon>
        <taxon>Actinomycetota</taxon>
        <taxon>Actinomycetes</taxon>
        <taxon>Pseudonocardiales</taxon>
        <taxon>Pseudonocardiaceae</taxon>
        <taxon>Pseudonocardia</taxon>
    </lineage>
</organism>